<gene>
    <name evidence="2" type="ORF">O3W52_00700</name>
</gene>
<evidence type="ECO:0000313" key="3">
    <source>
        <dbReference type="Proteomes" id="UP001079430"/>
    </source>
</evidence>
<proteinExistence type="predicted"/>
<comment type="caution">
    <text evidence="2">The sequence shown here is derived from an EMBL/GenBank/DDBJ whole genome shotgun (WGS) entry which is preliminary data.</text>
</comment>
<feature type="compositionally biased region" description="Polar residues" evidence="1">
    <location>
        <begin position="122"/>
        <end position="132"/>
    </location>
</feature>
<evidence type="ECO:0000256" key="1">
    <source>
        <dbReference type="SAM" id="MobiDB-lite"/>
    </source>
</evidence>
<dbReference type="Proteomes" id="UP001079430">
    <property type="component" value="Unassembled WGS sequence"/>
</dbReference>
<feature type="region of interest" description="Disordered" evidence="1">
    <location>
        <begin position="120"/>
        <end position="141"/>
    </location>
</feature>
<evidence type="ECO:0000313" key="2">
    <source>
        <dbReference type="EMBL" id="MCZ4088677.1"/>
    </source>
</evidence>
<keyword evidence="3" id="KW-1185">Reference proteome</keyword>
<dbReference type="EMBL" id="JAPVOI010000002">
    <property type="protein sequence ID" value="MCZ4088677.1"/>
    <property type="molecule type" value="Genomic_DNA"/>
</dbReference>
<reference evidence="2" key="1">
    <citation type="submission" date="2022-10" db="EMBL/GenBank/DDBJ databases">
        <title>Whole genome sequencing of three plant growth promoting bacteria isolated from Vachellia tortilis subsp. raddiana in Morocco.</title>
        <authorList>
            <person name="Hnini M."/>
            <person name="Zouagui R."/>
            <person name="Zouagui H."/>
            <person name="Chemao Elfihri M.-W."/>
            <person name="Ibrahimi A."/>
            <person name="Sbabou L."/>
            <person name="Aurag J."/>
        </authorList>
    </citation>
    <scope>NUCLEOTIDE SEQUENCE</scope>
    <source>
        <strain evidence="2">LMR678</strain>
    </source>
</reference>
<organism evidence="2 3">
    <name type="scientific">Sinorhizobium psoraleae</name>
    <dbReference type="NCBI Taxonomy" id="520838"/>
    <lineage>
        <taxon>Bacteria</taxon>
        <taxon>Pseudomonadati</taxon>
        <taxon>Pseudomonadota</taxon>
        <taxon>Alphaproteobacteria</taxon>
        <taxon>Hyphomicrobiales</taxon>
        <taxon>Rhizobiaceae</taxon>
        <taxon>Sinorhizobium/Ensifer group</taxon>
        <taxon>Sinorhizobium</taxon>
    </lineage>
</organism>
<accession>A0ABT4KCH6</accession>
<protein>
    <submittedName>
        <fullName evidence="2">Uncharacterized protein</fullName>
    </submittedName>
</protein>
<name>A0ABT4KCH6_9HYPH</name>
<sequence>MLDLESDGARPCRTRRSPPIGIAISLVYGTLHRLFSATLVLFHVVANQRLPSTFIHDGKDVPELPLGYRFVLGSTAPNALCQRNVSQQSDKYSNEQAKRRFLIEKISSAGHLCAFRQPAAHASSSEQNQRSPYSGPIRVCA</sequence>